<sequence>MSSPPQKRVRTQEGLVPPPLKVAKPSVDSGFKAASSSEERLPVNDDPVKRLHEFEDDIKAPKQGSKVMLNFDDFSGGALSNPEKKVNTELKGPSQSMSKNIDQGKSTPNGFYPGYTRYAKNSAVSIEGFVPIQEWSSEKTTNQTEIPSEKVMSQINGLHLDGPDRQFRNPSLAKHDPMAYQKAHGSKKTNEGSKAAGYSCEFAKSIDPKAGESSTKGNSKDKTLSTTTGTTTDILDTLAKIAKASTNHVETQSSAKPLFDPHAKAAASSTRQVKSKTEGNTTTDPTKKPFSETHINAKSHPQAKDDKSWTSSAAKKVLPKPLSSWWYGSSSSSKDTIQTETKDDNLKFMTESEYLAAKTAAAKPSSEQWKKIEKEIDPMQKDWVVVPEPEKKASTTSKGKGKDTGKERK</sequence>
<feature type="compositionally biased region" description="Polar residues" evidence="1">
    <location>
        <begin position="245"/>
        <end position="255"/>
    </location>
</feature>
<feature type="compositionally biased region" description="Basic and acidic residues" evidence="1">
    <location>
        <begin position="400"/>
        <end position="409"/>
    </location>
</feature>
<gene>
    <name evidence="2" type="ORF">IFR04_014841</name>
</gene>
<feature type="compositionally biased region" description="Polar residues" evidence="1">
    <location>
        <begin position="267"/>
        <end position="284"/>
    </location>
</feature>
<reference evidence="2" key="1">
    <citation type="submission" date="2021-02" db="EMBL/GenBank/DDBJ databases">
        <title>Genome sequence Cadophora malorum strain M34.</title>
        <authorList>
            <person name="Stefanovic E."/>
            <person name="Vu D."/>
            <person name="Scully C."/>
            <person name="Dijksterhuis J."/>
            <person name="Roader J."/>
            <person name="Houbraken J."/>
        </authorList>
    </citation>
    <scope>NUCLEOTIDE SEQUENCE</scope>
    <source>
        <strain evidence="2">M34</strain>
    </source>
</reference>
<dbReference type="Proteomes" id="UP000664132">
    <property type="component" value="Unassembled WGS sequence"/>
</dbReference>
<name>A0A8H7SYT0_9HELO</name>
<dbReference type="OrthoDB" id="10675118at2759"/>
<evidence type="ECO:0000313" key="3">
    <source>
        <dbReference type="Proteomes" id="UP000664132"/>
    </source>
</evidence>
<evidence type="ECO:0000256" key="1">
    <source>
        <dbReference type="SAM" id="MobiDB-lite"/>
    </source>
</evidence>
<protein>
    <submittedName>
        <fullName evidence="2">Uncharacterized protein</fullName>
    </submittedName>
</protein>
<comment type="caution">
    <text evidence="2">The sequence shown here is derived from an EMBL/GenBank/DDBJ whole genome shotgun (WGS) entry which is preliminary data.</text>
</comment>
<evidence type="ECO:0000313" key="2">
    <source>
        <dbReference type="EMBL" id="KAG4412024.1"/>
    </source>
</evidence>
<keyword evidence="3" id="KW-1185">Reference proteome</keyword>
<feature type="region of interest" description="Disordered" evidence="1">
    <location>
        <begin position="1"/>
        <end position="47"/>
    </location>
</feature>
<organism evidence="2 3">
    <name type="scientific">Cadophora malorum</name>
    <dbReference type="NCBI Taxonomy" id="108018"/>
    <lineage>
        <taxon>Eukaryota</taxon>
        <taxon>Fungi</taxon>
        <taxon>Dikarya</taxon>
        <taxon>Ascomycota</taxon>
        <taxon>Pezizomycotina</taxon>
        <taxon>Leotiomycetes</taxon>
        <taxon>Helotiales</taxon>
        <taxon>Ploettnerulaceae</taxon>
        <taxon>Cadophora</taxon>
    </lineage>
</organism>
<proteinExistence type="predicted"/>
<dbReference type="EMBL" id="JAFJYH010000416">
    <property type="protein sequence ID" value="KAG4412024.1"/>
    <property type="molecule type" value="Genomic_DNA"/>
</dbReference>
<feature type="region of interest" description="Disordered" evidence="1">
    <location>
        <begin position="380"/>
        <end position="409"/>
    </location>
</feature>
<dbReference type="AlphaFoldDB" id="A0A8H7SYT0"/>
<feature type="region of interest" description="Disordered" evidence="1">
    <location>
        <begin position="76"/>
        <end position="109"/>
    </location>
</feature>
<accession>A0A8H7SYT0</accession>
<feature type="region of interest" description="Disordered" evidence="1">
    <location>
        <begin position="158"/>
        <end position="232"/>
    </location>
</feature>
<feature type="compositionally biased region" description="Polar residues" evidence="1">
    <location>
        <begin position="93"/>
        <end position="109"/>
    </location>
</feature>
<feature type="region of interest" description="Disordered" evidence="1">
    <location>
        <begin position="245"/>
        <end position="343"/>
    </location>
</feature>
<feature type="compositionally biased region" description="Low complexity" evidence="1">
    <location>
        <begin position="323"/>
        <end position="333"/>
    </location>
</feature>
<feature type="compositionally biased region" description="Basic and acidic residues" evidence="1">
    <location>
        <begin position="37"/>
        <end position="47"/>
    </location>
</feature>
<feature type="compositionally biased region" description="Basic and acidic residues" evidence="1">
    <location>
        <begin position="161"/>
        <end position="177"/>
    </location>
</feature>